<dbReference type="InParanoid" id="A0A165DYF3"/>
<keyword evidence="3" id="KW-1185">Reference proteome</keyword>
<dbReference type="STRING" id="1314781.A0A165DYF3"/>
<feature type="region of interest" description="Disordered" evidence="1">
    <location>
        <begin position="1"/>
        <end position="27"/>
    </location>
</feature>
<evidence type="ECO:0000313" key="2">
    <source>
        <dbReference type="EMBL" id="KZV85657.1"/>
    </source>
</evidence>
<protein>
    <recommendedName>
        <fullName evidence="4">Transposase family Tnp2 protein</fullName>
    </recommendedName>
</protein>
<accession>A0A165DYF3</accession>
<proteinExistence type="predicted"/>
<dbReference type="EMBL" id="KV426180">
    <property type="protein sequence ID" value="KZV85657.1"/>
    <property type="molecule type" value="Genomic_DNA"/>
</dbReference>
<gene>
    <name evidence="2" type="ORF">EXIGLDRAFT_622775</name>
</gene>
<feature type="compositionally biased region" description="Basic and acidic residues" evidence="1">
    <location>
        <begin position="866"/>
        <end position="879"/>
    </location>
</feature>
<dbReference type="AlphaFoldDB" id="A0A165DYF3"/>
<organism evidence="2 3">
    <name type="scientific">Exidia glandulosa HHB12029</name>
    <dbReference type="NCBI Taxonomy" id="1314781"/>
    <lineage>
        <taxon>Eukaryota</taxon>
        <taxon>Fungi</taxon>
        <taxon>Dikarya</taxon>
        <taxon>Basidiomycota</taxon>
        <taxon>Agaricomycotina</taxon>
        <taxon>Agaricomycetes</taxon>
        <taxon>Auriculariales</taxon>
        <taxon>Exidiaceae</taxon>
        <taxon>Exidia</taxon>
    </lineage>
</organism>
<feature type="region of interest" description="Disordered" evidence="1">
    <location>
        <begin position="865"/>
        <end position="889"/>
    </location>
</feature>
<reference evidence="2 3" key="1">
    <citation type="journal article" date="2016" name="Mol. Biol. Evol.">
        <title>Comparative Genomics of Early-Diverging Mushroom-Forming Fungi Provides Insights into the Origins of Lignocellulose Decay Capabilities.</title>
        <authorList>
            <person name="Nagy L.G."/>
            <person name="Riley R."/>
            <person name="Tritt A."/>
            <person name="Adam C."/>
            <person name="Daum C."/>
            <person name="Floudas D."/>
            <person name="Sun H."/>
            <person name="Yadav J.S."/>
            <person name="Pangilinan J."/>
            <person name="Larsson K.H."/>
            <person name="Matsuura K."/>
            <person name="Barry K."/>
            <person name="Labutti K."/>
            <person name="Kuo R."/>
            <person name="Ohm R.A."/>
            <person name="Bhattacharya S.S."/>
            <person name="Shirouzu T."/>
            <person name="Yoshinaga Y."/>
            <person name="Martin F.M."/>
            <person name="Grigoriev I.V."/>
            <person name="Hibbett D.S."/>
        </authorList>
    </citation>
    <scope>NUCLEOTIDE SEQUENCE [LARGE SCALE GENOMIC DNA]</scope>
    <source>
        <strain evidence="2 3">HHB12029</strain>
    </source>
</reference>
<evidence type="ECO:0000313" key="3">
    <source>
        <dbReference type="Proteomes" id="UP000077266"/>
    </source>
</evidence>
<dbReference type="OrthoDB" id="2669721at2759"/>
<name>A0A165DYF3_EXIGL</name>
<evidence type="ECO:0008006" key="4">
    <source>
        <dbReference type="Google" id="ProtNLM"/>
    </source>
</evidence>
<evidence type="ECO:0000256" key="1">
    <source>
        <dbReference type="SAM" id="MobiDB-lite"/>
    </source>
</evidence>
<dbReference type="Proteomes" id="UP000077266">
    <property type="component" value="Unassembled WGS sequence"/>
</dbReference>
<sequence length="889" mass="101072">MDDRPDVGSLAYDRNRHDHQNDEEDLPDTIDLSALPLSRIPDVAILQQFNSMLRSASYDNCDLTEVQLEHLLNPSREMVELDPEEDRLFILCLRTYMTCKSGSYRQYTEMVENMREAFPEKSDGLLSLDQLTRRIERVTGIVEMRKDMCPKSCVGFTGPWSSLTACPICFAPRYDAEGKPLKTFTTIPLPQQVQAMRRHPDTARDARYFWDKVEEIQQLIAEYGFLPEYDDIVCGSEIRETIRRGDIGEDDTIVMSTIDGAQLYRNKTSDCWMYGWVVVNFSPDRRYKQRYLLPGGFIGGPEKPKIFDSYLYPGLHIISAVNNAGGLPVWDAYLCRSYLTKLFIAYAMADGPGSTAWSSLVPHHGKIGCRLWCGMLGRHKPGCPHYYPATLKPLDYAVEGCDHDDVDLHQFRGPNAAAYAPAVQFVTGAPTVTQYNRRRRETGITGTSPFMGLAPNTVIGPPRMFPLDIMHFSLNWGDLLLSLWRGTIDCGDSDSRNSWDFAVFRDALVWTLHGEDVARSTLFIPSLFGNPPRNIAEKLNSGYKAWEFVLYLWRLGPGLLLGVLPNRYWRSFCKLVSIVRFCEQKTIRRSDLLAMYDVSLDFIKEFETQYYQRRADRLHFIRPIVHTLAHLIPEILRVGPAACVSQWTMERFIGLVTADLKQHVTPYANIAARGVERAKHNALSMLFPKLFRKEHTTATQRKPRGAKLLGSGYVLLRAKESRSSSPSPAEAAALEQYLRSAGIDLPLDWTPTVQRWARLQLPNGQVVRSAWKECLKAPDALRRARDIRLSIIPDQIDYAEVRYYFQYNLAADGLDPNIRTLAMVSMCTRPDIGLLSASSGTLWSCTHQGDAGLLSRRRRCRRKGCSRQEEKGRDVRDGSIDQLKSRVQG</sequence>